<dbReference type="InterPro" id="IPR027485">
    <property type="entry name" value="AMMECR1_N"/>
</dbReference>
<dbReference type="NCBIfam" id="TIGR04335">
    <property type="entry name" value="AmmeMemoSam_A"/>
    <property type="match status" value="1"/>
</dbReference>
<dbReference type="PANTHER" id="PTHR30352:SF5">
    <property type="entry name" value="PYRUVATE FORMATE-LYASE 1-ACTIVATING ENZYME"/>
    <property type="match status" value="1"/>
</dbReference>
<feature type="domain" description="Radical SAM core" evidence="9">
    <location>
        <begin position="109"/>
        <end position="330"/>
    </location>
</feature>
<dbReference type="InterPro" id="IPR013785">
    <property type="entry name" value="Aldolase_TIM"/>
</dbReference>
<keyword evidence="11" id="KW-1185">Reference proteome</keyword>
<dbReference type="InterPro" id="IPR036071">
    <property type="entry name" value="AMMECR1_dom_sf"/>
</dbReference>
<feature type="domain" description="AMMECR1" evidence="8">
    <location>
        <begin position="427"/>
        <end position="618"/>
    </location>
</feature>
<keyword evidence="2" id="KW-0004">4Fe-4S</keyword>
<dbReference type="EMBL" id="CP036266">
    <property type="protein sequence ID" value="QDT19037.1"/>
    <property type="molecule type" value="Genomic_DNA"/>
</dbReference>
<dbReference type="SUPFAM" id="SSF53213">
    <property type="entry name" value="LigB-like"/>
    <property type="match status" value="1"/>
</dbReference>
<keyword evidence="6" id="KW-0411">Iron-sulfur</keyword>
<dbReference type="NCBIfam" id="TIGR04336">
    <property type="entry name" value="AmmeMemoSam_B"/>
    <property type="match status" value="1"/>
</dbReference>
<dbReference type="Gene3D" id="3.20.20.70">
    <property type="entry name" value="Aldolase class I"/>
    <property type="match status" value="1"/>
</dbReference>
<dbReference type="GO" id="GO:0003824">
    <property type="term" value="F:catalytic activity"/>
    <property type="evidence" value="ECO:0007669"/>
    <property type="project" value="InterPro"/>
</dbReference>
<dbReference type="SUPFAM" id="SSF102114">
    <property type="entry name" value="Radical SAM enzymes"/>
    <property type="match status" value="1"/>
</dbReference>
<dbReference type="Gene3D" id="3.30.1490.150">
    <property type="entry name" value="Hypothetical protein ph0010, domain 2"/>
    <property type="match status" value="1"/>
</dbReference>
<dbReference type="GO" id="GO:0046872">
    <property type="term" value="F:metal ion binding"/>
    <property type="evidence" value="ECO:0007669"/>
    <property type="project" value="UniProtKB-KW"/>
</dbReference>
<evidence type="ECO:0000256" key="3">
    <source>
        <dbReference type="ARBA" id="ARBA00022691"/>
    </source>
</evidence>
<evidence type="ECO:0000256" key="1">
    <source>
        <dbReference type="ARBA" id="ARBA00001966"/>
    </source>
</evidence>
<gene>
    <name evidence="10" type="ORF">HG66A1_08010</name>
</gene>
<dbReference type="Pfam" id="PF01871">
    <property type="entry name" value="AMMECR1"/>
    <property type="match status" value="1"/>
</dbReference>
<evidence type="ECO:0000256" key="4">
    <source>
        <dbReference type="ARBA" id="ARBA00022723"/>
    </source>
</evidence>
<dbReference type="SFLD" id="SFLDG01101">
    <property type="entry name" value="Uncharacterised_Radical_SAM_Su"/>
    <property type="match status" value="1"/>
</dbReference>
<dbReference type="InterPro" id="IPR002733">
    <property type="entry name" value="AMMECR1_domain"/>
</dbReference>
<evidence type="ECO:0000256" key="7">
    <source>
        <dbReference type="SAM" id="MobiDB-lite"/>
    </source>
</evidence>
<dbReference type="Gene3D" id="3.30.700.20">
    <property type="entry name" value="Hypothetical protein ph0010, domain 1"/>
    <property type="match status" value="1"/>
</dbReference>
<evidence type="ECO:0000256" key="6">
    <source>
        <dbReference type="ARBA" id="ARBA00023014"/>
    </source>
</evidence>
<keyword evidence="4" id="KW-0479">Metal-binding</keyword>
<dbReference type="InterPro" id="IPR007197">
    <property type="entry name" value="rSAM"/>
</dbReference>
<evidence type="ECO:0000313" key="10">
    <source>
        <dbReference type="EMBL" id="QDT19037.1"/>
    </source>
</evidence>
<dbReference type="NCBIfam" id="TIGR04337">
    <property type="entry name" value="AmmeMemoSam_rS"/>
    <property type="match status" value="1"/>
</dbReference>
<evidence type="ECO:0000313" key="11">
    <source>
        <dbReference type="Proteomes" id="UP000320421"/>
    </source>
</evidence>
<dbReference type="CDD" id="cd01335">
    <property type="entry name" value="Radical_SAM"/>
    <property type="match status" value="1"/>
</dbReference>
<feature type="region of interest" description="Disordered" evidence="7">
    <location>
        <begin position="398"/>
        <end position="422"/>
    </location>
</feature>
<evidence type="ECO:0000259" key="8">
    <source>
        <dbReference type="PROSITE" id="PS51112"/>
    </source>
</evidence>
<dbReference type="NCBIfam" id="TIGR00296">
    <property type="entry name" value="TIGR00296 family protein"/>
    <property type="match status" value="1"/>
</dbReference>
<dbReference type="InterPro" id="IPR058240">
    <property type="entry name" value="rSAM_sf"/>
</dbReference>
<dbReference type="AlphaFoldDB" id="A0A517PI31"/>
<dbReference type="PROSITE" id="PS51112">
    <property type="entry name" value="AMMECR1"/>
    <property type="match status" value="1"/>
</dbReference>
<evidence type="ECO:0000256" key="5">
    <source>
        <dbReference type="ARBA" id="ARBA00023004"/>
    </source>
</evidence>
<dbReference type="InterPro" id="IPR034457">
    <property type="entry name" value="Organic_radical-activating"/>
</dbReference>
<dbReference type="PROSITE" id="PS51918">
    <property type="entry name" value="RADICAL_SAM"/>
    <property type="match status" value="1"/>
</dbReference>
<dbReference type="Pfam" id="PF04055">
    <property type="entry name" value="Radical_SAM"/>
    <property type="match status" value="1"/>
</dbReference>
<sequence length="1080" mass="119891">MYYSEQDRAPFFDTLFLSHKTMTEKVLPILSSGHASPADRDQGLYPARWWHREGEKIVCDLCPRACALGENDRGFCFVRQNLGGEMALTTFGRSTGFCVDPIEKKPLNHFYPGSSVLSFGTAGCNLGCKFCQNWDISKSREIERLSARAFPEEIAHVAAQLGCQSVAFTYNDPIIWSEYAIETSKACHAQGVKTVAVTAGYITESARADFFEHIDAANIDLKAFTEEFYYRITLSHLQPVLDTLGWLKRETDVWFEITNLVIPQANDDDDEFQRMCDWILNEVGDEVPLHFSAFHPDFRMLDRGGTPPETLIRAREIALAAGLKYVYTGNVNDVRRQSTYCPSCGETLIERNWYQLGKYALNGNRCQYCNTQVAGHFDQRPGNWGQKRLPVDMQSFLKQHPLPSSSSEQQKGSTSMQSDSTTARIELSPEHHQRLLQKAAAVVVGTATRTVPAEIALEELETMVINGAFVSLKRQGQLRSCCGNFGQPLPLGQALHQAAIRAAKDDPRFPPISPSEIEQLDVEVWLLSDLELVEEQGLDRLKAVQVGLHGLQIRADGRSGLLLPGVPLDHGWSEEEFLNQTCIKAGLPPTAWKDPGTTLLRYQGVSCKARLVEMLEAPLEKAAPQILSHREFAQYQQYIQSTIEALRLGQVPSYYCPQVSDANIQGVALILIHGSSSEELVLSKWALKQSFPMQSTIFSMCQQLAQIIARQNLRPGEFQVKLVLATDPALHGPVEGLNLENFDSRNRSLLVMEGQKTGWFYQREETAAEIIARAQESLSLMQLETAQVASMATQSAVSRFEIINRPRAELGTEIRPTGVAGTFYPADLESVEMQLDELFRDEAEPQTWAAAMVPHAGWKYSGKIAAEVLQRIKLPSTIIVIGPKHTREGVEWAVAPHKVWQLPNGNLEADVTLARRLAEEIPGLELDAAAHRSEHAIEVELPLIKRLAPDSHVVGIAIGGGNLQQCDEFAAGLARVIEQLDEPPLLLISSDMNHFATDAENRRLDQLALEKMDALDPDGLLETVRAQHISMCGVLPAVIVMKTLQKMGKLSQVERVGYATSGDVTGDRSRVVGYAGLLIN</sequence>
<dbReference type="Gene3D" id="3.40.830.10">
    <property type="entry name" value="LigB-like"/>
    <property type="match status" value="1"/>
</dbReference>
<dbReference type="CDD" id="cd07361">
    <property type="entry name" value="MEMO_like"/>
    <property type="match status" value="1"/>
</dbReference>
<keyword evidence="5" id="KW-0408">Iron</keyword>
<dbReference type="InterPro" id="IPR027596">
    <property type="entry name" value="AmmeMemoSam_rS"/>
</dbReference>
<dbReference type="Proteomes" id="UP000320421">
    <property type="component" value="Chromosome"/>
</dbReference>
<evidence type="ECO:0000259" key="9">
    <source>
        <dbReference type="PROSITE" id="PS51918"/>
    </source>
</evidence>
<dbReference type="SFLD" id="SFLDS00029">
    <property type="entry name" value="Radical_SAM"/>
    <property type="match status" value="1"/>
</dbReference>
<dbReference type="SUPFAM" id="SSF143447">
    <property type="entry name" value="AMMECR1-like"/>
    <property type="match status" value="1"/>
</dbReference>
<dbReference type="InterPro" id="IPR023473">
    <property type="entry name" value="AMMECR1"/>
</dbReference>
<dbReference type="Pfam" id="PF01875">
    <property type="entry name" value="Memo"/>
    <property type="match status" value="1"/>
</dbReference>
<accession>A0A517PI31</accession>
<comment type="cofactor">
    <cofactor evidence="1">
        <name>[4Fe-4S] cluster</name>
        <dbReference type="ChEBI" id="CHEBI:49883"/>
    </cofactor>
</comment>
<organism evidence="10 11">
    <name type="scientific">Gimesia chilikensis</name>
    <dbReference type="NCBI Taxonomy" id="2605989"/>
    <lineage>
        <taxon>Bacteria</taxon>
        <taxon>Pseudomonadati</taxon>
        <taxon>Planctomycetota</taxon>
        <taxon>Planctomycetia</taxon>
        <taxon>Planctomycetales</taxon>
        <taxon>Planctomycetaceae</taxon>
        <taxon>Gimesia</taxon>
    </lineage>
</organism>
<keyword evidence="3" id="KW-0949">S-adenosyl-L-methionine</keyword>
<evidence type="ECO:0000256" key="2">
    <source>
        <dbReference type="ARBA" id="ARBA00022485"/>
    </source>
</evidence>
<dbReference type="InterPro" id="IPR027623">
    <property type="entry name" value="AmmeMemoSam_A"/>
</dbReference>
<feature type="compositionally biased region" description="Low complexity" evidence="7">
    <location>
        <begin position="404"/>
        <end position="415"/>
    </location>
</feature>
<dbReference type="PANTHER" id="PTHR30352">
    <property type="entry name" value="PYRUVATE FORMATE-LYASE-ACTIVATING ENZYME"/>
    <property type="match status" value="1"/>
</dbReference>
<reference evidence="10 11" key="1">
    <citation type="submission" date="2019-02" db="EMBL/GenBank/DDBJ databases">
        <title>Deep-cultivation of Planctomycetes and their phenomic and genomic characterization uncovers novel biology.</title>
        <authorList>
            <person name="Wiegand S."/>
            <person name="Jogler M."/>
            <person name="Boedeker C."/>
            <person name="Pinto D."/>
            <person name="Vollmers J."/>
            <person name="Rivas-Marin E."/>
            <person name="Kohn T."/>
            <person name="Peeters S.H."/>
            <person name="Heuer A."/>
            <person name="Rast P."/>
            <person name="Oberbeckmann S."/>
            <person name="Bunk B."/>
            <person name="Jeske O."/>
            <person name="Meyerdierks A."/>
            <person name="Storesund J.E."/>
            <person name="Kallscheuer N."/>
            <person name="Luecker S."/>
            <person name="Lage O.M."/>
            <person name="Pohl T."/>
            <person name="Merkel B.J."/>
            <person name="Hornburger P."/>
            <person name="Mueller R.-W."/>
            <person name="Bruemmer F."/>
            <person name="Labrenz M."/>
            <person name="Spormann A.M."/>
            <person name="Op den Camp H."/>
            <person name="Overmann J."/>
            <person name="Amann R."/>
            <person name="Jetten M.S.M."/>
            <person name="Mascher T."/>
            <person name="Medema M.H."/>
            <person name="Devos D.P."/>
            <person name="Kaster A.-K."/>
            <person name="Ovreas L."/>
            <person name="Rohde M."/>
            <person name="Galperin M.Y."/>
            <person name="Jogler C."/>
        </authorList>
    </citation>
    <scope>NUCLEOTIDE SEQUENCE [LARGE SCALE GENOMIC DNA]</scope>
    <source>
        <strain evidence="10 11">HG66A1</strain>
    </source>
</reference>
<proteinExistence type="predicted"/>
<name>A0A517PI31_9PLAN</name>
<dbReference type="GO" id="GO:0051539">
    <property type="term" value="F:4 iron, 4 sulfur cluster binding"/>
    <property type="evidence" value="ECO:0007669"/>
    <property type="project" value="UniProtKB-KW"/>
</dbReference>
<dbReference type="InterPro" id="IPR002737">
    <property type="entry name" value="MEMO1_fam"/>
</dbReference>
<protein>
    <submittedName>
        <fullName evidence="10">Uncharacterized protein</fullName>
    </submittedName>
</protein>
<dbReference type="OrthoDB" id="9778883at2"/>